<dbReference type="PROSITE" id="PS51831">
    <property type="entry name" value="HD"/>
    <property type="match status" value="1"/>
</dbReference>
<organism evidence="2 3">
    <name type="scientific">Rhodanobacter aciditrophus</name>
    <dbReference type="NCBI Taxonomy" id="1623218"/>
    <lineage>
        <taxon>Bacteria</taxon>
        <taxon>Pseudomonadati</taxon>
        <taxon>Pseudomonadota</taxon>
        <taxon>Gammaproteobacteria</taxon>
        <taxon>Lysobacterales</taxon>
        <taxon>Rhodanobacteraceae</taxon>
        <taxon>Rhodanobacter</taxon>
    </lineage>
</organism>
<gene>
    <name evidence="2" type="ORF">ACFQ45_02435</name>
</gene>
<accession>A0ABW4AWC4</accession>
<dbReference type="RefSeq" id="WP_377364955.1">
    <property type="nucleotide sequence ID" value="NZ_JBHTMN010000003.1"/>
</dbReference>
<dbReference type="Proteomes" id="UP001597059">
    <property type="component" value="Unassembled WGS sequence"/>
</dbReference>
<evidence type="ECO:0000259" key="1">
    <source>
        <dbReference type="PROSITE" id="PS51831"/>
    </source>
</evidence>
<protein>
    <submittedName>
        <fullName evidence="2">HD domain-containing protein</fullName>
    </submittedName>
</protein>
<sequence>MNTNTLPKLSLEAIEQACEAYISQHMAQDSAHDLAHIKRVVVSARQLANAEGADPFIVVPAAWLHDLVNLPKNHPERHLASGMAAEQASVFLSELGYADGALKAIKHSITAHSYSAAVVPETVEAKVVQDADRLDAIGAIGVARCMMVGGQLGRELYQTLDPFCEDRRPDDTTFSIDHFYNKLLCLADSFQTQAGKAEAKRRTAFMETFLDQLRSEIV</sequence>
<dbReference type="InterPro" id="IPR006674">
    <property type="entry name" value="HD_domain"/>
</dbReference>
<dbReference type="PANTHER" id="PTHR33594">
    <property type="entry name" value="SUPERFAMILY HYDROLASE, PUTATIVE (AFU_ORTHOLOGUE AFUA_1G03035)-RELATED"/>
    <property type="match status" value="1"/>
</dbReference>
<comment type="caution">
    <text evidence="2">The sequence shown here is derived from an EMBL/GenBank/DDBJ whole genome shotgun (WGS) entry which is preliminary data.</text>
</comment>
<dbReference type="PANTHER" id="PTHR33594:SF1">
    <property type="entry name" value="HD_PDEASE DOMAIN-CONTAINING PROTEIN"/>
    <property type="match status" value="1"/>
</dbReference>
<dbReference type="SUPFAM" id="SSF109604">
    <property type="entry name" value="HD-domain/PDEase-like"/>
    <property type="match status" value="1"/>
</dbReference>
<dbReference type="Gene3D" id="1.10.3210.50">
    <property type="match status" value="1"/>
</dbReference>
<dbReference type="CDD" id="cd00077">
    <property type="entry name" value="HDc"/>
    <property type="match status" value="1"/>
</dbReference>
<keyword evidence="3" id="KW-1185">Reference proteome</keyword>
<dbReference type="EMBL" id="JBHTMN010000003">
    <property type="protein sequence ID" value="MFD1382207.1"/>
    <property type="molecule type" value="Genomic_DNA"/>
</dbReference>
<feature type="domain" description="HD" evidence="1">
    <location>
        <begin position="33"/>
        <end position="137"/>
    </location>
</feature>
<evidence type="ECO:0000313" key="2">
    <source>
        <dbReference type="EMBL" id="MFD1382207.1"/>
    </source>
</evidence>
<dbReference type="InterPro" id="IPR003607">
    <property type="entry name" value="HD/PDEase_dom"/>
</dbReference>
<dbReference type="SMART" id="SM00471">
    <property type="entry name" value="HDc"/>
    <property type="match status" value="1"/>
</dbReference>
<name>A0ABW4AWC4_9GAMM</name>
<reference evidence="3" key="1">
    <citation type="journal article" date="2019" name="Int. J. Syst. Evol. Microbiol.">
        <title>The Global Catalogue of Microorganisms (GCM) 10K type strain sequencing project: providing services to taxonomists for standard genome sequencing and annotation.</title>
        <authorList>
            <consortium name="The Broad Institute Genomics Platform"/>
            <consortium name="The Broad Institute Genome Sequencing Center for Infectious Disease"/>
            <person name="Wu L."/>
            <person name="Ma J."/>
        </authorList>
    </citation>
    <scope>NUCLEOTIDE SEQUENCE [LARGE SCALE GENOMIC DNA]</scope>
    <source>
        <strain evidence="3">JCM 30774</strain>
    </source>
</reference>
<proteinExistence type="predicted"/>
<evidence type="ECO:0000313" key="3">
    <source>
        <dbReference type="Proteomes" id="UP001597059"/>
    </source>
</evidence>
<dbReference type="Pfam" id="PF01966">
    <property type="entry name" value="HD"/>
    <property type="match status" value="1"/>
</dbReference>